<evidence type="ECO:0000256" key="5">
    <source>
        <dbReference type="ARBA" id="ARBA00023136"/>
    </source>
</evidence>
<dbReference type="InterPro" id="IPR003838">
    <property type="entry name" value="ABC3_permease_C"/>
</dbReference>
<dbReference type="PANTHER" id="PTHR30572:SF4">
    <property type="entry name" value="ABC TRANSPORTER PERMEASE YTRF"/>
    <property type="match status" value="1"/>
</dbReference>
<accession>A0A087BFT1</accession>
<feature type="transmembrane region" description="Helical" evidence="7">
    <location>
        <begin position="324"/>
        <end position="346"/>
    </location>
</feature>
<dbReference type="InterPro" id="IPR025857">
    <property type="entry name" value="MacB_PCD"/>
</dbReference>
<evidence type="ECO:0000259" key="8">
    <source>
        <dbReference type="Pfam" id="PF02687"/>
    </source>
</evidence>
<dbReference type="RefSeq" id="WP_013140551.1">
    <property type="nucleotide sequence ID" value="NZ_CP169558.1"/>
</dbReference>
<evidence type="ECO:0000256" key="3">
    <source>
        <dbReference type="ARBA" id="ARBA00022692"/>
    </source>
</evidence>
<reference evidence="11 13" key="2">
    <citation type="journal article" date="2016" name="BMC Microbiol.">
        <title>Fucosyllactose and L-fucose utilization of infant Bifidobacterium longum and Bifidobacterium kashiwanohense.</title>
        <authorList>
            <person name="Bunesova V."/>
            <person name="Lacroix C."/>
            <person name="Schwab C."/>
        </authorList>
    </citation>
    <scope>NUCLEOTIDE SEQUENCE [LARGE SCALE GENOMIC DNA]</scope>
    <source>
        <strain evidence="11 13">BSM11-5</strain>
    </source>
</reference>
<reference evidence="10 12" key="1">
    <citation type="submission" date="2014-03" db="EMBL/GenBank/DDBJ databases">
        <title>Genomics of Bifidobacteria.</title>
        <authorList>
            <person name="Ventura M."/>
            <person name="Milani C."/>
            <person name="Lugli G.A."/>
        </authorList>
    </citation>
    <scope>NUCLEOTIDE SEQUENCE [LARGE SCALE GENOMIC DNA]</scope>
    <source>
        <strain evidence="10 12">LMG 21814</strain>
    </source>
</reference>
<evidence type="ECO:0000313" key="13">
    <source>
        <dbReference type="Proteomes" id="UP000181801"/>
    </source>
</evidence>
<feature type="domain" description="MacB-like periplasmic core" evidence="9">
    <location>
        <begin position="21"/>
        <end position="236"/>
    </location>
</feature>
<comment type="caution">
    <text evidence="10">The sequence shown here is derived from an EMBL/GenBank/DDBJ whole genome shotgun (WGS) entry which is preliminary data.</text>
</comment>
<feature type="transmembrane region" description="Helical" evidence="7">
    <location>
        <begin position="366"/>
        <end position="389"/>
    </location>
</feature>
<organism evidence="10 12">
    <name type="scientific">Bifidobacterium longum subsp. suis</name>
    <dbReference type="NCBI Taxonomy" id="1695"/>
    <lineage>
        <taxon>Bacteria</taxon>
        <taxon>Bacillati</taxon>
        <taxon>Actinomycetota</taxon>
        <taxon>Actinomycetes</taxon>
        <taxon>Bifidobacteriales</taxon>
        <taxon>Bifidobacteriaceae</taxon>
        <taxon>Bifidobacterium</taxon>
    </lineage>
</organism>
<dbReference type="EMBL" id="JGZA01000015">
    <property type="protein sequence ID" value="KFI69881.1"/>
    <property type="molecule type" value="Genomic_DNA"/>
</dbReference>
<evidence type="ECO:0000256" key="7">
    <source>
        <dbReference type="SAM" id="Phobius"/>
    </source>
</evidence>
<dbReference type="GO" id="GO:0022857">
    <property type="term" value="F:transmembrane transporter activity"/>
    <property type="evidence" value="ECO:0007669"/>
    <property type="project" value="TreeGrafter"/>
</dbReference>
<sequence>MRTRDLLAETGSALRANKGKSALTILGIVIGIAAVITMTSLIGGIRDSLVGELGMNAARTISIYTDVGTLDDEQITAMREELTDYEYFSPTNYGAASSIAAPGTTDKVSASITGVDEHFFDVSGVTIGRGRAFTSSEATSGAMVVILDGQGVQKLFGSADIDAIGRTVTLDGNEATVVGVVESSGLMGGMGGDSVNIYMPATTVALRFASSNMGYMQIYGLAKDGVDIDQLTEQTKTVVARIMRIPTEQIDQNLSVVSAQSSIDQLSSFMSAFQVLAGSVAGVSLLVGGIGIMNMMLTNVTERIREIGLRRALGATRRDVTAQFLAESIAITVLGGLIGTLIGYLLSLGAAGLVSGIAGGMSIAPAVSVQSIGLAVGICIAVGVIFGYYPARRAAKLDPVEALRHQ</sequence>
<evidence type="ECO:0000313" key="11">
    <source>
        <dbReference type="EMBL" id="OIN64228.1"/>
    </source>
</evidence>
<dbReference type="Pfam" id="PF12704">
    <property type="entry name" value="MacB_PCD"/>
    <property type="match status" value="1"/>
</dbReference>
<comment type="similarity">
    <text evidence="6">Belongs to the ABC-4 integral membrane protein family.</text>
</comment>
<keyword evidence="2" id="KW-1003">Cell membrane</keyword>
<dbReference type="GO" id="GO:0005886">
    <property type="term" value="C:plasma membrane"/>
    <property type="evidence" value="ECO:0007669"/>
    <property type="project" value="UniProtKB-SubCell"/>
</dbReference>
<feature type="transmembrane region" description="Helical" evidence="7">
    <location>
        <begin position="275"/>
        <end position="297"/>
    </location>
</feature>
<evidence type="ECO:0000259" key="9">
    <source>
        <dbReference type="Pfam" id="PF12704"/>
    </source>
</evidence>
<proteinExistence type="inferred from homology"/>
<keyword evidence="5 7" id="KW-0472">Membrane</keyword>
<dbReference type="Proteomes" id="UP000181801">
    <property type="component" value="Unassembled WGS sequence"/>
</dbReference>
<dbReference type="Proteomes" id="UP000029024">
    <property type="component" value="Unassembled WGS sequence"/>
</dbReference>
<name>A0A087BFT1_BIFLN</name>
<dbReference type="EMBL" id="MOAE01000021">
    <property type="protein sequence ID" value="OIN64228.1"/>
    <property type="molecule type" value="Genomic_DNA"/>
</dbReference>
<gene>
    <name evidence="11" type="ORF">BFS26_03415</name>
    <name evidence="10" type="ORF">BLSS_0185</name>
</gene>
<comment type="subcellular location">
    <subcellularLocation>
        <location evidence="1">Cell membrane</location>
        <topology evidence="1">Multi-pass membrane protein</topology>
    </subcellularLocation>
</comment>
<keyword evidence="3 7" id="KW-0812">Transmembrane</keyword>
<dbReference type="AlphaFoldDB" id="A0A087BFT1"/>
<keyword evidence="4 7" id="KW-1133">Transmembrane helix</keyword>
<dbReference type="PANTHER" id="PTHR30572">
    <property type="entry name" value="MEMBRANE COMPONENT OF TRANSPORTER-RELATED"/>
    <property type="match status" value="1"/>
</dbReference>
<feature type="domain" description="ABC3 transporter permease C-terminal" evidence="8">
    <location>
        <begin position="279"/>
        <end position="399"/>
    </location>
</feature>
<dbReference type="InterPro" id="IPR050250">
    <property type="entry name" value="Macrolide_Exporter_MacB"/>
</dbReference>
<evidence type="ECO:0000256" key="1">
    <source>
        <dbReference type="ARBA" id="ARBA00004651"/>
    </source>
</evidence>
<evidence type="ECO:0000313" key="10">
    <source>
        <dbReference type="EMBL" id="KFI69881.1"/>
    </source>
</evidence>
<evidence type="ECO:0000256" key="2">
    <source>
        <dbReference type="ARBA" id="ARBA00022475"/>
    </source>
</evidence>
<dbReference type="Pfam" id="PF02687">
    <property type="entry name" value="FtsX"/>
    <property type="match status" value="1"/>
</dbReference>
<feature type="transmembrane region" description="Helical" evidence="7">
    <location>
        <begin position="21"/>
        <end position="45"/>
    </location>
</feature>
<evidence type="ECO:0000256" key="4">
    <source>
        <dbReference type="ARBA" id="ARBA00022989"/>
    </source>
</evidence>
<evidence type="ECO:0000256" key="6">
    <source>
        <dbReference type="ARBA" id="ARBA00038076"/>
    </source>
</evidence>
<evidence type="ECO:0000313" key="12">
    <source>
        <dbReference type="Proteomes" id="UP000029024"/>
    </source>
</evidence>
<protein>
    <submittedName>
        <fullName evidence="10">ABC-type antimicrobial peptide transport system, permease component</fullName>
    </submittedName>
</protein>